<dbReference type="AlphaFoldDB" id="A0AAD6V540"/>
<evidence type="ECO:0000256" key="1">
    <source>
        <dbReference type="SAM" id="MobiDB-lite"/>
    </source>
</evidence>
<name>A0AAD6V540_9AGAR</name>
<protein>
    <submittedName>
        <fullName evidence="2">Uncharacterized protein</fullName>
    </submittedName>
</protein>
<reference evidence="2" key="1">
    <citation type="submission" date="2023-03" db="EMBL/GenBank/DDBJ databases">
        <title>Massive genome expansion in bonnet fungi (Mycena s.s.) driven by repeated elements and novel gene families across ecological guilds.</title>
        <authorList>
            <consortium name="Lawrence Berkeley National Laboratory"/>
            <person name="Harder C.B."/>
            <person name="Miyauchi S."/>
            <person name="Viragh M."/>
            <person name="Kuo A."/>
            <person name="Thoen E."/>
            <person name="Andreopoulos B."/>
            <person name="Lu D."/>
            <person name="Skrede I."/>
            <person name="Drula E."/>
            <person name="Henrissat B."/>
            <person name="Morin E."/>
            <person name="Kohler A."/>
            <person name="Barry K."/>
            <person name="LaButti K."/>
            <person name="Morin E."/>
            <person name="Salamov A."/>
            <person name="Lipzen A."/>
            <person name="Mereny Z."/>
            <person name="Hegedus B."/>
            <person name="Baldrian P."/>
            <person name="Stursova M."/>
            <person name="Weitz H."/>
            <person name="Taylor A."/>
            <person name="Grigoriev I.V."/>
            <person name="Nagy L.G."/>
            <person name="Martin F."/>
            <person name="Kauserud H."/>
        </authorList>
    </citation>
    <scope>NUCLEOTIDE SEQUENCE</scope>
    <source>
        <strain evidence="2">9144</strain>
    </source>
</reference>
<feature type="compositionally biased region" description="Polar residues" evidence="1">
    <location>
        <begin position="42"/>
        <end position="54"/>
    </location>
</feature>
<accession>A0AAD6V540</accession>
<dbReference type="EMBL" id="JARJCW010000042">
    <property type="protein sequence ID" value="KAJ7205742.1"/>
    <property type="molecule type" value="Genomic_DNA"/>
</dbReference>
<gene>
    <name evidence="3" type="ORF">GGX14DRAFT_568630</name>
    <name evidence="2" type="ORF">GGX14DRAFT_572511</name>
</gene>
<evidence type="ECO:0000313" key="3">
    <source>
        <dbReference type="EMBL" id="KAJ7205742.1"/>
    </source>
</evidence>
<proteinExistence type="predicted"/>
<evidence type="ECO:0000313" key="2">
    <source>
        <dbReference type="EMBL" id="KAJ7199799.1"/>
    </source>
</evidence>
<comment type="caution">
    <text evidence="2">The sequence shown here is derived from an EMBL/GenBank/DDBJ whole genome shotgun (WGS) entry which is preliminary data.</text>
</comment>
<evidence type="ECO:0000313" key="4">
    <source>
        <dbReference type="Proteomes" id="UP001219525"/>
    </source>
</evidence>
<feature type="region of interest" description="Disordered" evidence="1">
    <location>
        <begin position="22"/>
        <end position="54"/>
    </location>
</feature>
<sequence>MSASDRTTDLVARTRARQAAHLTALAAPTEPSTPSPNPLSGRDTQLTAGSSPVQGSSTNFSFLALPSVVSIEDREHGDEIAKRLKLDAEGSSELTRFLEEPSRDKRDVILAGYLIHLIGREKQSATVAAASWQPSSELESLAFRFAWGLQLLPNTRYYFGTIETAIMAAMRNAQVPNLPAAGSLNSEAMVTVVAGKATTARSQLKTEIAESLLPHAETRNIAALAASLVRHTPGLEPTFGMYLRLAFLRRHVAQKHNPNSFWKLVDDELEALREPGAGFLIEALKEVYDEDVARYGKPEDDKDHRVGNPIGPSSNLWLRMLSVEVEKIERVVKKGRGGKKRKLAALQGTEQTDEQQSDEQQTDEPQDEI</sequence>
<organism evidence="2 4">
    <name type="scientific">Mycena pura</name>
    <dbReference type="NCBI Taxonomy" id="153505"/>
    <lineage>
        <taxon>Eukaryota</taxon>
        <taxon>Fungi</taxon>
        <taxon>Dikarya</taxon>
        <taxon>Basidiomycota</taxon>
        <taxon>Agaricomycotina</taxon>
        <taxon>Agaricomycetes</taxon>
        <taxon>Agaricomycetidae</taxon>
        <taxon>Agaricales</taxon>
        <taxon>Marasmiineae</taxon>
        <taxon>Mycenaceae</taxon>
        <taxon>Mycena</taxon>
    </lineage>
</organism>
<dbReference type="Proteomes" id="UP001219525">
    <property type="component" value="Unassembled WGS sequence"/>
</dbReference>
<dbReference type="EMBL" id="JARJCW010000066">
    <property type="protein sequence ID" value="KAJ7199799.1"/>
    <property type="molecule type" value="Genomic_DNA"/>
</dbReference>
<feature type="compositionally biased region" description="Basic residues" evidence="1">
    <location>
        <begin position="334"/>
        <end position="343"/>
    </location>
</feature>
<feature type="region of interest" description="Disordered" evidence="1">
    <location>
        <begin position="334"/>
        <end position="369"/>
    </location>
</feature>
<feature type="compositionally biased region" description="Acidic residues" evidence="1">
    <location>
        <begin position="351"/>
        <end position="369"/>
    </location>
</feature>
<keyword evidence="4" id="KW-1185">Reference proteome</keyword>